<reference evidence="1" key="2">
    <citation type="submission" date="2020-06" db="EMBL/GenBank/DDBJ databases">
        <authorList>
            <person name="Sheffer M."/>
        </authorList>
    </citation>
    <scope>NUCLEOTIDE SEQUENCE</scope>
</reference>
<dbReference type="EMBL" id="JABXBU010000011">
    <property type="protein sequence ID" value="KAF8791285.1"/>
    <property type="molecule type" value="Genomic_DNA"/>
</dbReference>
<evidence type="ECO:0000313" key="2">
    <source>
        <dbReference type="Proteomes" id="UP000807504"/>
    </source>
</evidence>
<reference evidence="1" key="1">
    <citation type="journal article" date="2020" name="bioRxiv">
        <title>Chromosome-level reference genome of the European wasp spider Argiope bruennichi: a resource for studies on range expansion and evolutionary adaptation.</title>
        <authorList>
            <person name="Sheffer M.M."/>
            <person name="Hoppe A."/>
            <person name="Krehenwinkel H."/>
            <person name="Uhl G."/>
            <person name="Kuss A.W."/>
            <person name="Jensen L."/>
            <person name="Jensen C."/>
            <person name="Gillespie R.G."/>
            <person name="Hoff K.J."/>
            <person name="Prost S."/>
        </authorList>
    </citation>
    <scope>NUCLEOTIDE SEQUENCE</scope>
</reference>
<dbReference type="Proteomes" id="UP000807504">
    <property type="component" value="Unassembled WGS sequence"/>
</dbReference>
<accession>A0A8T0FLM4</accession>
<keyword evidence="2" id="KW-1185">Reference proteome</keyword>
<dbReference type="AlphaFoldDB" id="A0A8T0FLM4"/>
<comment type="caution">
    <text evidence="1">The sequence shown here is derived from an EMBL/GenBank/DDBJ whole genome shotgun (WGS) entry which is preliminary data.</text>
</comment>
<organism evidence="1 2">
    <name type="scientific">Argiope bruennichi</name>
    <name type="common">Wasp spider</name>
    <name type="synonym">Aranea bruennichi</name>
    <dbReference type="NCBI Taxonomy" id="94029"/>
    <lineage>
        <taxon>Eukaryota</taxon>
        <taxon>Metazoa</taxon>
        <taxon>Ecdysozoa</taxon>
        <taxon>Arthropoda</taxon>
        <taxon>Chelicerata</taxon>
        <taxon>Arachnida</taxon>
        <taxon>Araneae</taxon>
        <taxon>Araneomorphae</taxon>
        <taxon>Entelegynae</taxon>
        <taxon>Araneoidea</taxon>
        <taxon>Araneidae</taxon>
        <taxon>Argiope</taxon>
    </lineage>
</organism>
<proteinExistence type="predicted"/>
<gene>
    <name evidence="1" type="ORF">HNY73_006173</name>
</gene>
<sequence length="114" mass="13208">MVQTMDMKKWIYWQQVEIPTDDRGKDGLHTGTRALANFGNAFRTCNAPATIRKDYGCVQTDWDVHLPLFSGPIGAQNMRDTRRPQQKCFWSKAAIARDILLDDREKHIPRRMST</sequence>
<evidence type="ECO:0000313" key="1">
    <source>
        <dbReference type="EMBL" id="KAF8791285.1"/>
    </source>
</evidence>
<protein>
    <submittedName>
        <fullName evidence="1">Uncharacterized protein</fullName>
    </submittedName>
</protein>
<name>A0A8T0FLM4_ARGBR</name>